<accession>A0AAN9T8M2</accession>
<feature type="transmembrane region" description="Helical" evidence="15">
    <location>
        <begin position="541"/>
        <end position="569"/>
    </location>
</feature>
<dbReference type="Gene3D" id="3.40.630.10">
    <property type="entry name" value="Zn peptidases"/>
    <property type="match status" value="1"/>
</dbReference>
<keyword evidence="12 15" id="KW-0472">Membrane</keyword>
<evidence type="ECO:0000256" key="13">
    <source>
        <dbReference type="ARBA" id="ARBA00023180"/>
    </source>
</evidence>
<keyword evidence="8" id="KW-0256">Endoplasmic reticulum</keyword>
<evidence type="ECO:0000256" key="12">
    <source>
        <dbReference type="ARBA" id="ARBA00023136"/>
    </source>
</evidence>
<feature type="transmembrane region" description="Helical" evidence="15">
    <location>
        <begin position="511"/>
        <end position="532"/>
    </location>
</feature>
<dbReference type="InterPro" id="IPR007484">
    <property type="entry name" value="Peptidase_M28"/>
</dbReference>
<dbReference type="SUPFAM" id="SSF53187">
    <property type="entry name" value="Zn-dependent exopeptidases"/>
    <property type="match status" value="1"/>
</dbReference>
<feature type="transmembrane region" description="Helical" evidence="15">
    <location>
        <begin position="21"/>
        <end position="49"/>
    </location>
</feature>
<feature type="transmembrane region" description="Helical" evidence="15">
    <location>
        <begin position="407"/>
        <end position="429"/>
    </location>
</feature>
<dbReference type="InterPro" id="IPR045175">
    <property type="entry name" value="M28_fam"/>
</dbReference>
<dbReference type="PANTHER" id="PTHR12147:SF22">
    <property type="entry name" value="ENDOPLASMIC RETICULUM METALLOPEPTIDASE 1"/>
    <property type="match status" value="1"/>
</dbReference>
<keyword evidence="9" id="KW-0862">Zinc</keyword>
<evidence type="ECO:0000256" key="7">
    <source>
        <dbReference type="ARBA" id="ARBA00022801"/>
    </source>
</evidence>
<dbReference type="GO" id="GO:0008235">
    <property type="term" value="F:metalloexopeptidase activity"/>
    <property type="evidence" value="ECO:0007669"/>
    <property type="project" value="InterPro"/>
</dbReference>
<evidence type="ECO:0000256" key="4">
    <source>
        <dbReference type="ARBA" id="ARBA00022670"/>
    </source>
</evidence>
<proteinExistence type="inferred from homology"/>
<dbReference type="EMBL" id="JBBCAQ010000035">
    <property type="protein sequence ID" value="KAK7578084.1"/>
    <property type="molecule type" value="Genomic_DNA"/>
</dbReference>
<reference evidence="18 19" key="1">
    <citation type="submission" date="2024-03" db="EMBL/GenBank/DDBJ databases">
        <title>Adaptation during the transition from Ophiocordyceps entomopathogen to insect associate is accompanied by gene loss and intensified selection.</title>
        <authorList>
            <person name="Ward C.M."/>
            <person name="Onetto C.A."/>
            <person name="Borneman A.R."/>
        </authorList>
    </citation>
    <scope>NUCLEOTIDE SEQUENCE [LARGE SCALE GENOMIC DNA]</scope>
    <source>
        <strain evidence="18">AWRI1</strain>
        <tissue evidence="18">Single Adult Female</tissue>
    </source>
</reference>
<keyword evidence="19" id="KW-1185">Reference proteome</keyword>
<organism evidence="18 19">
    <name type="scientific">Parthenolecanium corni</name>
    <dbReference type="NCBI Taxonomy" id="536013"/>
    <lineage>
        <taxon>Eukaryota</taxon>
        <taxon>Metazoa</taxon>
        <taxon>Ecdysozoa</taxon>
        <taxon>Arthropoda</taxon>
        <taxon>Hexapoda</taxon>
        <taxon>Insecta</taxon>
        <taxon>Pterygota</taxon>
        <taxon>Neoptera</taxon>
        <taxon>Paraneoptera</taxon>
        <taxon>Hemiptera</taxon>
        <taxon>Sternorrhyncha</taxon>
        <taxon>Coccoidea</taxon>
        <taxon>Coccidae</taxon>
        <taxon>Parthenolecanium</taxon>
    </lineage>
</organism>
<evidence type="ECO:0000313" key="18">
    <source>
        <dbReference type="EMBL" id="KAK7578084.1"/>
    </source>
</evidence>
<evidence type="ECO:0000256" key="2">
    <source>
        <dbReference type="ARBA" id="ARBA00004477"/>
    </source>
</evidence>
<dbReference type="InterPro" id="IPR053973">
    <property type="entry name" value="ERMP1-like_C"/>
</dbReference>
<gene>
    <name evidence="18" type="ORF">V9T40_010289</name>
</gene>
<dbReference type="PANTHER" id="PTHR12147">
    <property type="entry name" value="METALLOPEPTIDASE M28 FAMILY MEMBER"/>
    <property type="match status" value="1"/>
</dbReference>
<protein>
    <recommendedName>
        <fullName evidence="14">FXNA-like protease</fullName>
    </recommendedName>
</protein>
<comment type="subcellular location">
    <subcellularLocation>
        <location evidence="2">Endoplasmic reticulum membrane</location>
        <topology evidence="2">Multi-pass membrane protein</topology>
    </subcellularLocation>
</comment>
<dbReference type="GO" id="GO:0006508">
    <property type="term" value="P:proteolysis"/>
    <property type="evidence" value="ECO:0007669"/>
    <property type="project" value="UniProtKB-KW"/>
</dbReference>
<keyword evidence="7" id="KW-0378">Hydrolase</keyword>
<feature type="transmembrane region" description="Helical" evidence="15">
    <location>
        <begin position="611"/>
        <end position="629"/>
    </location>
</feature>
<dbReference type="FunFam" id="3.40.630.10:FF:000008">
    <property type="entry name" value="Endoplasmic reticulum metallopeptidase 1"/>
    <property type="match status" value="1"/>
</dbReference>
<evidence type="ECO:0000256" key="3">
    <source>
        <dbReference type="ARBA" id="ARBA00010918"/>
    </source>
</evidence>
<evidence type="ECO:0000256" key="14">
    <source>
        <dbReference type="ARBA" id="ARBA00078796"/>
    </source>
</evidence>
<dbReference type="Pfam" id="PF04389">
    <property type="entry name" value="Peptidase_M28"/>
    <property type="match status" value="1"/>
</dbReference>
<evidence type="ECO:0000256" key="11">
    <source>
        <dbReference type="ARBA" id="ARBA00023049"/>
    </source>
</evidence>
<comment type="caution">
    <text evidence="18">The sequence shown here is derived from an EMBL/GenBank/DDBJ whole genome shotgun (WGS) entry which is preliminary data.</text>
</comment>
<evidence type="ECO:0000313" key="19">
    <source>
        <dbReference type="Proteomes" id="UP001367676"/>
    </source>
</evidence>
<evidence type="ECO:0000256" key="8">
    <source>
        <dbReference type="ARBA" id="ARBA00022824"/>
    </source>
</evidence>
<feature type="domain" description="Peptidase M28" evidence="16">
    <location>
        <begin position="143"/>
        <end position="336"/>
    </location>
</feature>
<dbReference type="Pfam" id="PF22248">
    <property type="entry name" value="ERMP1_C"/>
    <property type="match status" value="1"/>
</dbReference>
<evidence type="ECO:0000256" key="15">
    <source>
        <dbReference type="SAM" id="Phobius"/>
    </source>
</evidence>
<keyword evidence="6" id="KW-0479">Metal-binding</keyword>
<comment type="similarity">
    <text evidence="3">Belongs to the peptidase M28 family.</text>
</comment>
<keyword evidence="10 15" id="KW-1133">Transmembrane helix</keyword>
<dbReference type="AlphaFoldDB" id="A0AAN9T8M2"/>
<feature type="domain" description="Endoplasmic reticulum metallopeptidase 1-like C-terminal" evidence="17">
    <location>
        <begin position="639"/>
        <end position="861"/>
    </location>
</feature>
<feature type="transmembrane region" description="Helical" evidence="15">
    <location>
        <begin position="449"/>
        <end position="467"/>
    </location>
</feature>
<dbReference type="InterPro" id="IPR048024">
    <property type="entry name" value="Fxna-like_M28_dom"/>
</dbReference>
<evidence type="ECO:0000259" key="16">
    <source>
        <dbReference type="Pfam" id="PF04389"/>
    </source>
</evidence>
<evidence type="ECO:0000256" key="5">
    <source>
        <dbReference type="ARBA" id="ARBA00022692"/>
    </source>
</evidence>
<evidence type="ECO:0000259" key="17">
    <source>
        <dbReference type="Pfam" id="PF22248"/>
    </source>
</evidence>
<dbReference type="CDD" id="cd03875">
    <property type="entry name" value="M28_Fxna_like"/>
    <property type="match status" value="1"/>
</dbReference>
<keyword evidence="13" id="KW-0325">Glycoprotein</keyword>
<keyword evidence="11" id="KW-0482">Metalloprotease</keyword>
<name>A0AAN9T8M2_9HEMI</name>
<dbReference type="GO" id="GO:0046872">
    <property type="term" value="F:metal ion binding"/>
    <property type="evidence" value="ECO:0007669"/>
    <property type="project" value="UniProtKB-KW"/>
</dbReference>
<keyword evidence="5 15" id="KW-0812">Transmembrane</keyword>
<sequence length="864" mass="97946">MAKQTFTLDNHDRAESNRNSGVNACAFSCSFIVLSVSVLIVAIFINGFLPEPLNSKDRIDSSEKFIASRAFQDLQILSDFGPKVIGTYENDVLAARFIEDEILKTITSTSLEKNKISYDIQKPSGCFTLNKFVRCLCYGEITNIIVKVEPVSPVRETILLNCHFDSVPTSPGTSDDGLNCAVLLEILRILARSREPLKKNVLFLFNGAEEAGLLASHGFITQHKWSQNISVFINLESCGAGGRETLFQTGPSAFILPKIYAKSVPYPHGTVIGEELFQSGALPSDTDFRIFRDYGHLKGLDFAHYKNGYVYHTSSDNMSHVSEHVIQHTGSNILALINAFIDFDNLDDAIKENPNKAIYFDFFGFFMVCYSMETAFSLNIFVLLISVLAILNTLFSIFNNHSFKSVLYHVTINVVFLLVSFFIVSSILFGLSKLLEWKELTMLWFSNPWFAMTYYGVAVLYFTTLIFKLRPVLLSSKLNEENEAKLFIIITQTIITILFAIGVFVPIRSVYLFGINVAVLSISLLLLNSILLRKLNVGTKLIVYVIFNILPALYVVYLCIQLFTLIIPMTGRIGNTKYSEIVIWILTQFAVSFIFLNFMPLVLMVKNWWKIQISVGILYVIYVLSVLFIELQSPFSDGSPERFSILHVSRKFISSNGSVINNSGYLLMPMDSRTAYSMKAILKDHEFKQVGSECDNDVNCGLPTMFPYLSPYVNSSYWQNSETPVIPFEREIKIQSTVADNYKKFLVNISGPCLNDVVILPLNNAKLVAWSSFPANNASDFDKDKLFVRRWNGFRSESPWSFELSFDVSFMPSNLNVFKLAWSAHHISNNTNHYTKNFRTLLNKFPQWTRVVSWVTNYEEFLLS</sequence>
<evidence type="ECO:0000256" key="6">
    <source>
        <dbReference type="ARBA" id="ARBA00022723"/>
    </source>
</evidence>
<keyword evidence="4" id="KW-0645">Protease</keyword>
<evidence type="ECO:0000256" key="1">
    <source>
        <dbReference type="ARBA" id="ARBA00001947"/>
    </source>
</evidence>
<comment type="cofactor">
    <cofactor evidence="1">
        <name>Zn(2+)</name>
        <dbReference type="ChEBI" id="CHEBI:29105"/>
    </cofactor>
</comment>
<feature type="transmembrane region" description="Helical" evidence="15">
    <location>
        <begin position="376"/>
        <end position="395"/>
    </location>
</feature>
<dbReference type="Proteomes" id="UP001367676">
    <property type="component" value="Unassembled WGS sequence"/>
</dbReference>
<evidence type="ECO:0000256" key="9">
    <source>
        <dbReference type="ARBA" id="ARBA00022833"/>
    </source>
</evidence>
<feature type="transmembrane region" description="Helical" evidence="15">
    <location>
        <begin position="487"/>
        <end position="505"/>
    </location>
</feature>
<dbReference type="GO" id="GO:0005789">
    <property type="term" value="C:endoplasmic reticulum membrane"/>
    <property type="evidence" value="ECO:0007669"/>
    <property type="project" value="UniProtKB-SubCell"/>
</dbReference>
<evidence type="ECO:0000256" key="10">
    <source>
        <dbReference type="ARBA" id="ARBA00022989"/>
    </source>
</evidence>
<feature type="transmembrane region" description="Helical" evidence="15">
    <location>
        <begin position="581"/>
        <end position="604"/>
    </location>
</feature>